<evidence type="ECO:0000313" key="3">
    <source>
        <dbReference type="WBParaSite" id="ALUE_0000087201-mRNA-1"/>
    </source>
</evidence>
<dbReference type="WBParaSite" id="ALUE_0000087201-mRNA-1">
    <property type="protein sequence ID" value="ALUE_0000087201-mRNA-1"/>
    <property type="gene ID" value="ALUE_0000087201"/>
</dbReference>
<sequence>MELILFERQNIGAVYEKSPFVCACSRTGLPDCRCLGAEEVMGIERVLLQTIKFDLHVDHPYTYLLQYQKVFKLDREKKQTVLQNAWTFVNDSMSTTLCLIWEPEVNLDLFLLKVVLRCAF</sequence>
<dbReference type="InterPro" id="IPR036915">
    <property type="entry name" value="Cyclin-like_sf"/>
</dbReference>
<protein>
    <submittedName>
        <fullName evidence="3">FERM domain-containing protein</fullName>
    </submittedName>
</protein>
<keyword evidence="1" id="KW-0195">Cyclin</keyword>
<dbReference type="GO" id="GO:0016538">
    <property type="term" value="F:cyclin-dependent protein serine/threonine kinase regulator activity"/>
    <property type="evidence" value="ECO:0007669"/>
    <property type="project" value="InterPro"/>
</dbReference>
<dbReference type="InterPro" id="IPR043198">
    <property type="entry name" value="Cyclin/Ssn8"/>
</dbReference>
<name>A0A0M3HH77_ASCLU</name>
<dbReference type="Gene3D" id="1.10.472.10">
    <property type="entry name" value="Cyclin-like"/>
    <property type="match status" value="1"/>
</dbReference>
<keyword evidence="2" id="KW-1185">Reference proteome</keyword>
<proteinExistence type="predicted"/>
<dbReference type="PANTHER" id="PTHR10026">
    <property type="entry name" value="CYCLIN"/>
    <property type="match status" value="1"/>
</dbReference>
<reference evidence="3" key="1">
    <citation type="submission" date="2017-02" db="UniProtKB">
        <authorList>
            <consortium name="WormBaseParasite"/>
        </authorList>
    </citation>
    <scope>IDENTIFICATION</scope>
</reference>
<dbReference type="SUPFAM" id="SSF47954">
    <property type="entry name" value="Cyclin-like"/>
    <property type="match status" value="1"/>
</dbReference>
<dbReference type="Proteomes" id="UP000036681">
    <property type="component" value="Unplaced"/>
</dbReference>
<dbReference type="GO" id="GO:0006357">
    <property type="term" value="P:regulation of transcription by RNA polymerase II"/>
    <property type="evidence" value="ECO:0007669"/>
    <property type="project" value="InterPro"/>
</dbReference>
<dbReference type="AlphaFoldDB" id="A0A0M3HH77"/>
<evidence type="ECO:0000313" key="2">
    <source>
        <dbReference type="Proteomes" id="UP000036681"/>
    </source>
</evidence>
<organism evidence="2 3">
    <name type="scientific">Ascaris lumbricoides</name>
    <name type="common">Giant roundworm</name>
    <dbReference type="NCBI Taxonomy" id="6252"/>
    <lineage>
        <taxon>Eukaryota</taxon>
        <taxon>Metazoa</taxon>
        <taxon>Ecdysozoa</taxon>
        <taxon>Nematoda</taxon>
        <taxon>Chromadorea</taxon>
        <taxon>Rhabditida</taxon>
        <taxon>Spirurina</taxon>
        <taxon>Ascaridomorpha</taxon>
        <taxon>Ascaridoidea</taxon>
        <taxon>Ascarididae</taxon>
        <taxon>Ascaris</taxon>
    </lineage>
</organism>
<evidence type="ECO:0000256" key="1">
    <source>
        <dbReference type="ARBA" id="ARBA00023127"/>
    </source>
</evidence>
<accession>A0A0M3HH77</accession>